<keyword evidence="9" id="KW-0325">Glycoprotein</keyword>
<evidence type="ECO:0000256" key="8">
    <source>
        <dbReference type="ARBA" id="ARBA00023170"/>
    </source>
</evidence>
<dbReference type="FunFam" id="2.10.50.30:FF:000007">
    <property type="entry name" value="Vomeronasal 2, receptor 82"/>
    <property type="match status" value="1"/>
</dbReference>
<dbReference type="Pfam" id="PF07562">
    <property type="entry name" value="NCD3G"/>
    <property type="match status" value="1"/>
</dbReference>
<keyword evidence="10" id="KW-0807">Transducer</keyword>
<dbReference type="InterPro" id="IPR038550">
    <property type="entry name" value="GPCR_3_9-Cys_sf"/>
</dbReference>
<dbReference type="PRINTS" id="PR00592">
    <property type="entry name" value="CASENSINGR"/>
</dbReference>
<evidence type="ECO:0000256" key="5">
    <source>
        <dbReference type="ARBA" id="ARBA00022989"/>
    </source>
</evidence>
<comment type="subcellular location">
    <subcellularLocation>
        <location evidence="1">Cell membrane</location>
        <topology evidence="1">Multi-pass membrane protein</topology>
    </subcellularLocation>
</comment>
<dbReference type="Gene3D" id="3.40.50.2300">
    <property type="match status" value="2"/>
</dbReference>
<keyword evidence="7" id="KW-0472">Membrane</keyword>
<evidence type="ECO:0000313" key="14">
    <source>
        <dbReference type="EMBL" id="KAG7470970.1"/>
    </source>
</evidence>
<evidence type="ECO:0000259" key="12">
    <source>
        <dbReference type="Pfam" id="PF01094"/>
    </source>
</evidence>
<proteinExistence type="predicted"/>
<dbReference type="GO" id="GO:0005886">
    <property type="term" value="C:plasma membrane"/>
    <property type="evidence" value="ECO:0007669"/>
    <property type="project" value="UniProtKB-SubCell"/>
</dbReference>
<evidence type="ECO:0000256" key="3">
    <source>
        <dbReference type="ARBA" id="ARBA00022692"/>
    </source>
</evidence>
<sequence>MSPLSFAQWMALLLPLQTWVTIRAQQTACKQWDSSNSLDELGLFQDGDVVLGGLFPLYNMPVMQDLSYSASPELMHCQGFQMRPLRWAQAMVFAVEEINRNPSLLPGVRLGYRILDSCGKHPWALRGALLMVSGGNKSCSSAHSVPVIIGEASSTQSMILSRTLGPLDIPLVSYQASCACLSDRSAYPNFFRTIPSDFYQARAMAQLAKRFGWTWVGAIGADNDYGRLAIQAFSEEVKEAGVCLAFFETVSRENLEQDAARAAVTVQRSSARVILVFAWYTDVEVVFLELARRNVTDRQFLASEAWSTSVSLLQNAAIFAVSRGVLGVAIRGAPVPGLEAHLRGVHPSWSPGNPVLKELWEQVFGCSLGGQNGSASQSLTPCGGTETLQTVQNVFTDTSQLRVTYNVYLAVYAVAHALHSQLSCSQGNTTNRSPYCASTDNLQPRQLLHHLNQVHFTTQLGEEFCFEGGDIRAVYDIVNWQDSPDGLLQYVKIGQMEGSELNINDSTIMWTTGSKMVPKSVCTEACPPGTRKAMRKGEPVCCFDCIPCADGEISNRTGNEFCVVY</sequence>
<feature type="domain" description="Receptor ligand binding region" evidence="12">
    <location>
        <begin position="87"/>
        <end position="482"/>
    </location>
</feature>
<keyword evidence="2" id="KW-1003">Cell membrane</keyword>
<dbReference type="PRINTS" id="PR00248">
    <property type="entry name" value="GPCRMGR"/>
</dbReference>
<gene>
    <name evidence="14" type="ORF">MATL_G00119540</name>
</gene>
<dbReference type="InterPro" id="IPR000337">
    <property type="entry name" value="GPCR_3"/>
</dbReference>
<dbReference type="AlphaFoldDB" id="A0A9D3T5L3"/>
<evidence type="ECO:0008006" key="16">
    <source>
        <dbReference type="Google" id="ProtNLM"/>
    </source>
</evidence>
<evidence type="ECO:0000256" key="6">
    <source>
        <dbReference type="ARBA" id="ARBA00023040"/>
    </source>
</evidence>
<dbReference type="Pfam" id="PF01094">
    <property type="entry name" value="ANF_receptor"/>
    <property type="match status" value="1"/>
</dbReference>
<evidence type="ECO:0000256" key="2">
    <source>
        <dbReference type="ARBA" id="ARBA00022475"/>
    </source>
</evidence>
<name>A0A9D3T5L3_MEGAT</name>
<evidence type="ECO:0000256" key="10">
    <source>
        <dbReference type="ARBA" id="ARBA00023224"/>
    </source>
</evidence>
<dbReference type="Gene3D" id="2.10.50.30">
    <property type="entry name" value="GPCR, family 3, nine cysteines domain"/>
    <property type="match status" value="1"/>
</dbReference>
<comment type="caution">
    <text evidence="14">The sequence shown here is derived from an EMBL/GenBank/DDBJ whole genome shotgun (WGS) entry which is preliminary data.</text>
</comment>
<evidence type="ECO:0000259" key="13">
    <source>
        <dbReference type="Pfam" id="PF07562"/>
    </source>
</evidence>
<feature type="chain" id="PRO_5039060004" description="Extracellular calcium-sensing receptor" evidence="11">
    <location>
        <begin position="25"/>
        <end position="565"/>
    </location>
</feature>
<dbReference type="OrthoDB" id="5984008at2759"/>
<keyword evidence="8" id="KW-0675">Receptor</keyword>
<keyword evidence="5" id="KW-1133">Transmembrane helix</keyword>
<evidence type="ECO:0000256" key="9">
    <source>
        <dbReference type="ARBA" id="ARBA00023180"/>
    </source>
</evidence>
<keyword evidence="4 11" id="KW-0732">Signal</keyword>
<dbReference type="InterPro" id="IPR011500">
    <property type="entry name" value="GPCR_3_9-Cys_dom"/>
</dbReference>
<keyword evidence="6" id="KW-0297">G-protein coupled receptor</keyword>
<dbReference type="GO" id="GO:0004930">
    <property type="term" value="F:G protein-coupled receptor activity"/>
    <property type="evidence" value="ECO:0007669"/>
    <property type="project" value="UniProtKB-KW"/>
</dbReference>
<reference evidence="14" key="1">
    <citation type="submission" date="2021-01" db="EMBL/GenBank/DDBJ databases">
        <authorList>
            <person name="Zahm M."/>
            <person name="Roques C."/>
            <person name="Cabau C."/>
            <person name="Klopp C."/>
            <person name="Donnadieu C."/>
            <person name="Jouanno E."/>
            <person name="Lampietro C."/>
            <person name="Louis A."/>
            <person name="Herpin A."/>
            <person name="Echchiki A."/>
            <person name="Berthelot C."/>
            <person name="Parey E."/>
            <person name="Roest-Crollius H."/>
            <person name="Braasch I."/>
            <person name="Postlethwait J."/>
            <person name="Bobe J."/>
            <person name="Montfort J."/>
            <person name="Bouchez O."/>
            <person name="Begum T."/>
            <person name="Mejri S."/>
            <person name="Adams A."/>
            <person name="Chen W.-J."/>
            <person name="Guiguen Y."/>
        </authorList>
    </citation>
    <scope>NUCLEOTIDE SEQUENCE</scope>
    <source>
        <strain evidence="14">YG-15Mar2019-1</strain>
        <tissue evidence="14">Brain</tissue>
    </source>
</reference>
<dbReference type="InterPro" id="IPR028082">
    <property type="entry name" value="Peripla_BP_I"/>
</dbReference>
<keyword evidence="15" id="KW-1185">Reference proteome</keyword>
<dbReference type="InterPro" id="IPR001828">
    <property type="entry name" value="ANF_lig-bd_rcpt"/>
</dbReference>
<protein>
    <recommendedName>
        <fullName evidence="16">Extracellular calcium-sensing receptor</fullName>
    </recommendedName>
</protein>
<organism evidence="14 15">
    <name type="scientific">Megalops atlanticus</name>
    <name type="common">Tarpon</name>
    <name type="synonym">Clupea gigantea</name>
    <dbReference type="NCBI Taxonomy" id="7932"/>
    <lineage>
        <taxon>Eukaryota</taxon>
        <taxon>Metazoa</taxon>
        <taxon>Chordata</taxon>
        <taxon>Craniata</taxon>
        <taxon>Vertebrata</taxon>
        <taxon>Euteleostomi</taxon>
        <taxon>Actinopterygii</taxon>
        <taxon>Neopterygii</taxon>
        <taxon>Teleostei</taxon>
        <taxon>Elopiformes</taxon>
        <taxon>Megalopidae</taxon>
        <taxon>Megalops</taxon>
    </lineage>
</organism>
<dbReference type="SUPFAM" id="SSF53822">
    <property type="entry name" value="Periplasmic binding protein-like I"/>
    <property type="match status" value="1"/>
</dbReference>
<evidence type="ECO:0000256" key="1">
    <source>
        <dbReference type="ARBA" id="ARBA00004651"/>
    </source>
</evidence>
<keyword evidence="3" id="KW-0812">Transmembrane</keyword>
<feature type="domain" description="GPCR family 3 nine cysteines" evidence="13">
    <location>
        <begin position="517"/>
        <end position="563"/>
    </location>
</feature>
<dbReference type="PANTHER" id="PTHR24061">
    <property type="entry name" value="CALCIUM-SENSING RECEPTOR-RELATED"/>
    <property type="match status" value="1"/>
</dbReference>
<dbReference type="EMBL" id="JAFDVH010000009">
    <property type="protein sequence ID" value="KAG7470970.1"/>
    <property type="molecule type" value="Genomic_DNA"/>
</dbReference>
<evidence type="ECO:0000256" key="4">
    <source>
        <dbReference type="ARBA" id="ARBA00022729"/>
    </source>
</evidence>
<dbReference type="PANTHER" id="PTHR24061:SF415">
    <property type="entry name" value="NOVEL PHERMONE RECEPTOR-RELATED"/>
    <property type="match status" value="1"/>
</dbReference>
<accession>A0A9D3T5L3</accession>
<evidence type="ECO:0000313" key="15">
    <source>
        <dbReference type="Proteomes" id="UP001046870"/>
    </source>
</evidence>
<feature type="signal peptide" evidence="11">
    <location>
        <begin position="1"/>
        <end position="24"/>
    </location>
</feature>
<dbReference type="InterPro" id="IPR000068">
    <property type="entry name" value="GPCR_3_Ca_sens_rcpt-rel"/>
</dbReference>
<dbReference type="FunFam" id="3.40.50.2300:FF:000302">
    <property type="entry name" value="Si:ch211-203b20.7"/>
    <property type="match status" value="1"/>
</dbReference>
<evidence type="ECO:0000256" key="11">
    <source>
        <dbReference type="SAM" id="SignalP"/>
    </source>
</evidence>
<evidence type="ECO:0000256" key="7">
    <source>
        <dbReference type="ARBA" id="ARBA00023136"/>
    </source>
</evidence>
<dbReference type="Proteomes" id="UP001046870">
    <property type="component" value="Chromosome 9"/>
</dbReference>